<proteinExistence type="predicted"/>
<dbReference type="InterPro" id="IPR053182">
    <property type="entry name" value="YobU-like_regulator"/>
</dbReference>
<dbReference type="SMART" id="SM00871">
    <property type="entry name" value="AraC_E_bind"/>
    <property type="match status" value="1"/>
</dbReference>
<organism evidence="2 3">
    <name type="scientific">Sporocytophaga myxococcoides</name>
    <dbReference type="NCBI Taxonomy" id="153721"/>
    <lineage>
        <taxon>Bacteria</taxon>
        <taxon>Pseudomonadati</taxon>
        <taxon>Bacteroidota</taxon>
        <taxon>Cytophagia</taxon>
        <taxon>Cytophagales</taxon>
        <taxon>Cytophagaceae</taxon>
        <taxon>Sporocytophaga</taxon>
    </lineage>
</organism>
<evidence type="ECO:0000313" key="2">
    <source>
        <dbReference type="EMBL" id="GAL85803.1"/>
    </source>
</evidence>
<keyword evidence="3" id="KW-1185">Reference proteome</keyword>
<sequence length="141" mass="16872">MSLKENKTVELWRSFMPLRNRIINPVSSDLFSLQIYQHINDYMNPESEFVKWAAMEVSDNMEIPQGMDSYYLSGGLYAVFLHKGGPQNFRETFHFIFNEWMPVSGYIVDHREHFELLGEKYKNNEPESEEEIWIPIKRWES</sequence>
<dbReference type="eggNOG" id="COG3708">
    <property type="taxonomic scope" value="Bacteria"/>
</dbReference>
<accession>A0A098LIC5</accession>
<dbReference type="InterPro" id="IPR011256">
    <property type="entry name" value="Reg_factor_effector_dom_sf"/>
</dbReference>
<dbReference type="AlphaFoldDB" id="A0A098LIC5"/>
<dbReference type="EMBL" id="BBLT01000006">
    <property type="protein sequence ID" value="GAL85803.1"/>
    <property type="molecule type" value="Genomic_DNA"/>
</dbReference>
<feature type="domain" description="AraC effector-binding" evidence="1">
    <location>
        <begin position="1"/>
        <end position="137"/>
    </location>
</feature>
<comment type="caution">
    <text evidence="2">The sequence shown here is derived from an EMBL/GenBank/DDBJ whole genome shotgun (WGS) entry which is preliminary data.</text>
</comment>
<evidence type="ECO:0000259" key="1">
    <source>
        <dbReference type="SMART" id="SM00871"/>
    </source>
</evidence>
<dbReference type="InterPro" id="IPR029442">
    <property type="entry name" value="GyrI-like"/>
</dbReference>
<reference evidence="2 3" key="1">
    <citation type="submission" date="2014-09" db="EMBL/GenBank/DDBJ databases">
        <title>Sporocytophaga myxococcoides PG-01 genome sequencing.</title>
        <authorList>
            <person name="Liu L."/>
            <person name="Gao P.J."/>
            <person name="Chen G.J."/>
            <person name="Wang L.S."/>
        </authorList>
    </citation>
    <scope>NUCLEOTIDE SEQUENCE [LARGE SCALE GENOMIC DNA]</scope>
    <source>
        <strain evidence="2 3">PG-01</strain>
    </source>
</reference>
<dbReference type="STRING" id="153721.MYP_3032"/>
<protein>
    <submittedName>
        <fullName evidence="2">Transcription activator effector binding protein</fullName>
    </submittedName>
</protein>
<name>A0A098LIC5_9BACT</name>
<dbReference type="Proteomes" id="UP000030185">
    <property type="component" value="Unassembled WGS sequence"/>
</dbReference>
<dbReference type="InterPro" id="IPR010499">
    <property type="entry name" value="AraC_E-bd"/>
</dbReference>
<dbReference type="SUPFAM" id="SSF55136">
    <property type="entry name" value="Probable bacterial effector-binding domain"/>
    <property type="match status" value="1"/>
</dbReference>
<dbReference type="PANTHER" id="PTHR36444:SF2">
    <property type="entry name" value="TRANSCRIPTIONAL REGULATOR PROTEIN YOBU-RELATED"/>
    <property type="match status" value="1"/>
</dbReference>
<evidence type="ECO:0000313" key="3">
    <source>
        <dbReference type="Proteomes" id="UP000030185"/>
    </source>
</evidence>
<dbReference type="PANTHER" id="PTHR36444">
    <property type="entry name" value="TRANSCRIPTIONAL REGULATOR PROTEIN YOBU-RELATED"/>
    <property type="match status" value="1"/>
</dbReference>
<dbReference type="Gene3D" id="3.20.80.10">
    <property type="entry name" value="Regulatory factor, effector binding domain"/>
    <property type="match status" value="1"/>
</dbReference>
<gene>
    <name evidence="2" type="ORF">MYP_3032</name>
</gene>
<dbReference type="Pfam" id="PF06445">
    <property type="entry name" value="GyrI-like"/>
    <property type="match status" value="1"/>
</dbReference>